<feature type="compositionally biased region" description="Basic and acidic residues" evidence="3">
    <location>
        <begin position="1"/>
        <end position="12"/>
    </location>
</feature>
<dbReference type="InterPro" id="IPR000569">
    <property type="entry name" value="HECT_dom"/>
</dbReference>
<keyword evidence="6" id="KW-1185">Reference proteome</keyword>
<protein>
    <recommendedName>
        <fullName evidence="4">HECT domain-containing protein</fullName>
    </recommendedName>
</protein>
<accession>A0ABR3MR98</accession>
<dbReference type="EMBL" id="JAYMGO010000010">
    <property type="protein sequence ID" value="KAL1267161.1"/>
    <property type="molecule type" value="Genomic_DNA"/>
</dbReference>
<evidence type="ECO:0000256" key="2">
    <source>
        <dbReference type="ARBA" id="ARBA00022786"/>
    </source>
</evidence>
<dbReference type="Proteomes" id="UP001558613">
    <property type="component" value="Unassembled WGS sequence"/>
</dbReference>
<evidence type="ECO:0000313" key="6">
    <source>
        <dbReference type="Proteomes" id="UP001558613"/>
    </source>
</evidence>
<reference evidence="5 6" key="1">
    <citation type="submission" date="2023-09" db="EMBL/GenBank/DDBJ databases">
        <authorList>
            <person name="Wang M."/>
        </authorList>
    </citation>
    <scope>NUCLEOTIDE SEQUENCE [LARGE SCALE GENOMIC DNA]</scope>
    <source>
        <strain evidence="5">GT-2023</strain>
        <tissue evidence="5">Liver</tissue>
    </source>
</reference>
<dbReference type="SMART" id="SM00119">
    <property type="entry name" value="HECTc"/>
    <property type="match status" value="1"/>
</dbReference>
<gene>
    <name evidence="5" type="ORF">QQF64_002836</name>
</gene>
<proteinExistence type="predicted"/>
<evidence type="ECO:0000256" key="1">
    <source>
        <dbReference type="ARBA" id="ARBA00022679"/>
    </source>
</evidence>
<organism evidence="5 6">
    <name type="scientific">Cirrhinus molitorella</name>
    <name type="common">mud carp</name>
    <dbReference type="NCBI Taxonomy" id="172907"/>
    <lineage>
        <taxon>Eukaryota</taxon>
        <taxon>Metazoa</taxon>
        <taxon>Chordata</taxon>
        <taxon>Craniata</taxon>
        <taxon>Vertebrata</taxon>
        <taxon>Euteleostomi</taxon>
        <taxon>Actinopterygii</taxon>
        <taxon>Neopterygii</taxon>
        <taxon>Teleostei</taxon>
        <taxon>Ostariophysi</taxon>
        <taxon>Cypriniformes</taxon>
        <taxon>Cyprinidae</taxon>
        <taxon>Labeoninae</taxon>
        <taxon>Labeonini</taxon>
        <taxon>Cirrhinus</taxon>
    </lineage>
</organism>
<comment type="caution">
    <text evidence="5">The sequence shown here is derived from an EMBL/GenBank/DDBJ whole genome shotgun (WGS) entry which is preliminary data.</text>
</comment>
<dbReference type="Gene3D" id="3.30.2410.10">
    <property type="entry name" value="Hect, E3 ligase catalytic domain"/>
    <property type="match status" value="1"/>
</dbReference>
<dbReference type="InterPro" id="IPR035983">
    <property type="entry name" value="Hect_E3_ubiquitin_ligase"/>
</dbReference>
<dbReference type="Gene3D" id="3.90.1750.10">
    <property type="entry name" value="Hect, E3 ligase catalytic domains"/>
    <property type="match status" value="1"/>
</dbReference>
<evidence type="ECO:0000313" key="5">
    <source>
        <dbReference type="EMBL" id="KAL1267161.1"/>
    </source>
</evidence>
<dbReference type="Pfam" id="PF00632">
    <property type="entry name" value="HECT"/>
    <property type="match status" value="1"/>
</dbReference>
<evidence type="ECO:0000259" key="4">
    <source>
        <dbReference type="SMART" id="SM00119"/>
    </source>
</evidence>
<evidence type="ECO:0000256" key="3">
    <source>
        <dbReference type="SAM" id="MobiDB-lite"/>
    </source>
</evidence>
<feature type="domain" description="HECT" evidence="4">
    <location>
        <begin position="387"/>
        <end position="707"/>
    </location>
</feature>
<dbReference type="SUPFAM" id="SSF56204">
    <property type="entry name" value="Hect, E3 ligase catalytic domain"/>
    <property type="match status" value="1"/>
</dbReference>
<sequence length="707" mass="78554">MNCIRNERERPHTPQHISAQPTATVAVVPTNSRPVRPATLQQEMQRCFPSLYSGGKRKRKSADIPRVSVIKFMEMQFCLQPENTDKTPKDEAVLLQAGLGRRTINLADNVDHGEISRVLLEEYPKMRDLRGGWLLKKASGGSGQRKTTPLPQGTEGYTAKLLRSSSNNGKNDIYIVPLQEKIDTTPLPYDAPEFERMPKNTCMTCGKVVPLPLIQFHIESCGDNKGESEEESEQTVEQTAEQDLDVMCVDSCPICGKQFPAEIVAYHASSCGESFADILSTSTLPDSESLQMVSESSASASFFSIDSTLHTGPSTSATLSSEDIPLGSGPVQMDDLAWKSIASPELAADHYRRHCLQNKEDEPTLKIKMDIGEDVEEQEGTILNFYKAPNIDWARPFQAKLQGDLAIGDGVNRPFLSMVMHKLQHGFTVDLGNASSTLLFEGQPDHLIPSTFQVFAQNEMFTMAGRMIGHSFLHGGPRLTGLSQAVVHVLLGGTPQTATITLDDVVDIDIKETIRPRAAVNELALAWDLPVLTEANRTWLLHNLLQHAVLGRNTRQLKQFKQGLKESLILPLLESRPDTVTSVFPRQSMAECSAEVVLDHIKWPEEGGLEHDDDSGYSTDSKCRVMGYLRQFIRTVSQEQLKQLVKFWVGWEIPMASMKVEVVQAQYPTSSTCFRTLRLPGYYNSFREFSVHLENCIATNDSGFGLL</sequence>
<feature type="region of interest" description="Disordered" evidence="3">
    <location>
        <begin position="1"/>
        <end position="21"/>
    </location>
</feature>
<keyword evidence="2" id="KW-0833">Ubl conjugation pathway</keyword>
<keyword evidence="1" id="KW-0808">Transferase</keyword>
<name>A0ABR3MR98_9TELE</name>